<dbReference type="GO" id="GO:0045504">
    <property type="term" value="F:dynein heavy chain binding"/>
    <property type="evidence" value="ECO:0007669"/>
    <property type="project" value="InterPro"/>
</dbReference>
<dbReference type="GO" id="GO:0005929">
    <property type="term" value="C:cilium"/>
    <property type="evidence" value="ECO:0007669"/>
    <property type="project" value="GOC"/>
</dbReference>
<dbReference type="InterPro" id="IPR015943">
    <property type="entry name" value="WD40/YVTN_repeat-like_dom_sf"/>
</dbReference>
<feature type="compositionally biased region" description="Basic and acidic residues" evidence="1">
    <location>
        <begin position="78"/>
        <end position="94"/>
    </location>
</feature>
<feature type="compositionally biased region" description="Basic residues" evidence="1">
    <location>
        <begin position="21"/>
        <end position="30"/>
    </location>
</feature>
<dbReference type="GO" id="GO:0045503">
    <property type="term" value="F:dynein light chain binding"/>
    <property type="evidence" value="ECO:0007669"/>
    <property type="project" value="InterPro"/>
</dbReference>
<gene>
    <name evidence="2" type="ORF">P879_00663</name>
</gene>
<dbReference type="InterPro" id="IPR036322">
    <property type="entry name" value="WD40_repeat_dom_sf"/>
</dbReference>
<feature type="compositionally biased region" description="Basic and acidic residues" evidence="1">
    <location>
        <begin position="101"/>
        <end position="137"/>
    </location>
</feature>
<organism evidence="2 3">
    <name type="scientific">Paragonimus westermani</name>
    <dbReference type="NCBI Taxonomy" id="34504"/>
    <lineage>
        <taxon>Eukaryota</taxon>
        <taxon>Metazoa</taxon>
        <taxon>Spiralia</taxon>
        <taxon>Lophotrochozoa</taxon>
        <taxon>Platyhelminthes</taxon>
        <taxon>Trematoda</taxon>
        <taxon>Digenea</taxon>
        <taxon>Plagiorchiida</taxon>
        <taxon>Troglotremata</taxon>
        <taxon>Troglotrematidae</taxon>
        <taxon>Paragonimus</taxon>
    </lineage>
</organism>
<keyword evidence="3" id="KW-1185">Reference proteome</keyword>
<dbReference type="Gene3D" id="2.130.10.10">
    <property type="entry name" value="YVTN repeat-like/Quinoprotein amine dehydrogenase"/>
    <property type="match status" value="1"/>
</dbReference>
<feature type="compositionally biased region" description="Basic and acidic residues" evidence="1">
    <location>
        <begin position="46"/>
        <end position="64"/>
    </location>
</feature>
<accession>A0A8T0DUY7</accession>
<dbReference type="Proteomes" id="UP000699462">
    <property type="component" value="Unassembled WGS sequence"/>
</dbReference>
<dbReference type="InterPro" id="IPR042505">
    <property type="entry name" value="DYNC2I1"/>
</dbReference>
<feature type="region of interest" description="Disordered" evidence="1">
    <location>
        <begin position="1"/>
        <end position="151"/>
    </location>
</feature>
<evidence type="ECO:0000256" key="1">
    <source>
        <dbReference type="SAM" id="MobiDB-lite"/>
    </source>
</evidence>
<dbReference type="PANTHER" id="PTHR16022">
    <property type="entry name" value="WD REPEAT DOMAIN 60"/>
    <property type="match status" value="1"/>
</dbReference>
<evidence type="ECO:0000313" key="2">
    <source>
        <dbReference type="EMBL" id="KAF8571729.1"/>
    </source>
</evidence>
<comment type="caution">
    <text evidence="2">The sequence shown here is derived from an EMBL/GenBank/DDBJ whole genome shotgun (WGS) entry which is preliminary data.</text>
</comment>
<evidence type="ECO:0000313" key="3">
    <source>
        <dbReference type="Proteomes" id="UP000699462"/>
    </source>
</evidence>
<dbReference type="EMBL" id="JTDF01000355">
    <property type="protein sequence ID" value="KAF8571729.1"/>
    <property type="molecule type" value="Genomic_DNA"/>
</dbReference>
<dbReference type="GO" id="GO:0042073">
    <property type="term" value="P:intraciliary transport"/>
    <property type="evidence" value="ECO:0007669"/>
    <property type="project" value="InterPro"/>
</dbReference>
<dbReference type="OrthoDB" id="2162425at2759"/>
<dbReference type="AlphaFoldDB" id="A0A8T0DUY7"/>
<protein>
    <recommendedName>
        <fullName evidence="4">WD repeat-containing protein 60</fullName>
    </recommendedName>
</protein>
<dbReference type="PANTHER" id="PTHR16022:SF0">
    <property type="entry name" value="CYTOPLASMIC DYNEIN 2 INTERMEDIATE CHAIN 1"/>
    <property type="match status" value="1"/>
</dbReference>
<dbReference type="GO" id="GO:0005868">
    <property type="term" value="C:cytoplasmic dynein complex"/>
    <property type="evidence" value="ECO:0007669"/>
    <property type="project" value="InterPro"/>
</dbReference>
<name>A0A8T0DUY7_9TREM</name>
<sequence>MNSRRRNSSFSTVKQAERTSKHNSKSHVSSRSKQSEGQNAVISKTVKSEQRKAQIPEAGDHVQSEEPSVLHVKHKQRTLRDENDGKRPPDENRPMRLPQEVTDRRLRPAEKETRTRGRHDTSNDQTGEKQAGEEQHGSNRTRGHHKDVNRTKTFITAEQIKQNTGARNEELVNGSKPEVELMDWHHLKKAKTEAVKLSSDLGRNVEKTFKMSQMSATSSMNVHYECLPADQQSWTEDPEEYGSDFEVPNSGGSESDSLFGQTTITKQSEFQTFGEPSLNYLWSFVTHQNVGQPLRPSCQVTNEPSPDTKQLIDFSRSFGSTVRQSGQRLLRRAKDLFRLIELEFDGTGHVFELKPLDGYANYMVRFGKANHCQVHVQTNDDALDREVQTDAIELCKGGGVWTQWPLLDTGDCSGYADGDVYQKDVPKIDLHDKDPQSYMLSDLLNDFYPQNYPHHDVNDKHIRQSQALNTHTIPSSTSLLSRLRMVLHVLNEENLPDLNCFSVQNSERTQNLFHNTECINSSNGPDGQILSPGERVCISCQFAICNGDKLLTIHLPEKLLPKNNPINHYGFLRQAGEVIYVWSVSGGNSVPDYQLYCPGLSETGLQGANIMDAIFSPDVDANMVVGGLADGSVCLWDLRCSQFDSSTMKRSVKLAPQDNWTPPIYTTSAIEIHQLHTDASVRHVSTDLKRGPTKAQPFRNLGHCAPIVGLQLTRRYDKPVESSFQFVALDAFGELSLWMVLKHLPGKIRTIYETLSGSQVDLGLRPNERSAQMIRLMHITIPTSYTDFLHSVSKSLMQEPPTDEMETDFVSTMNMKHSRPYVMATTLAITTAGHFLVGFADGIIIQHSRSPGQVVYPRHFDRPASRAAVCSLVSHPERSLNIVLAGYADGMIRLYHMQQPQALCQWFTSDSRARLDPIVKLTWSYAVPSVFFSLDSSGSMVSWNIVGGSQDRHPLCTLSDSGDFKKDEGHQSRIHDFSLSNGILINVDGQTKSMTAFALVYADTVKIHWFEPECTIHGSADDLARLRRCLHEWMSLS</sequence>
<proteinExistence type="predicted"/>
<evidence type="ECO:0008006" key="4">
    <source>
        <dbReference type="Google" id="ProtNLM"/>
    </source>
</evidence>
<reference evidence="2 3" key="1">
    <citation type="submission" date="2019-07" db="EMBL/GenBank/DDBJ databases">
        <title>Annotation for the trematode Paragonimus westermani.</title>
        <authorList>
            <person name="Choi Y.-J."/>
        </authorList>
    </citation>
    <scope>NUCLEOTIDE SEQUENCE [LARGE SCALE GENOMIC DNA]</scope>
    <source>
        <strain evidence="2">180907_Pwestermani</strain>
    </source>
</reference>
<dbReference type="SUPFAM" id="SSF50978">
    <property type="entry name" value="WD40 repeat-like"/>
    <property type="match status" value="1"/>
</dbReference>